<evidence type="ECO:0000313" key="7">
    <source>
        <dbReference type="Proteomes" id="UP000887565"/>
    </source>
</evidence>
<keyword evidence="5" id="KW-0472">Membrane</keyword>
<dbReference type="GO" id="GO:0072546">
    <property type="term" value="C:EMC complex"/>
    <property type="evidence" value="ECO:0007669"/>
    <property type="project" value="UniProtKB-UniRule"/>
</dbReference>
<accession>A0A915JJR7</accession>
<comment type="subcellular location">
    <subcellularLocation>
        <location evidence="5">Endoplasmic reticulum membrane</location>
        <topology evidence="5">Peripheral membrane protein</topology>
        <orientation evidence="5">Cytoplasmic side</orientation>
    </subcellularLocation>
</comment>
<keyword evidence="2" id="KW-0677">Repeat</keyword>
<keyword evidence="3 4" id="KW-0802">TPR repeat</keyword>
<keyword evidence="7" id="KW-1185">Reference proteome</keyword>
<comment type="similarity">
    <text evidence="1 5">Belongs to the EMC2 family.</text>
</comment>
<dbReference type="InterPro" id="IPR039856">
    <property type="entry name" value="EMC2-like"/>
</dbReference>
<evidence type="ECO:0000313" key="8">
    <source>
        <dbReference type="WBParaSite" id="nRc.2.0.1.t26306-RA"/>
    </source>
</evidence>
<comment type="subunit">
    <text evidence="5">Component of the ER membrane protein complex (EMC).</text>
</comment>
<evidence type="ECO:0000256" key="5">
    <source>
        <dbReference type="RuleBase" id="RU367091"/>
    </source>
</evidence>
<dbReference type="Gene3D" id="1.25.40.10">
    <property type="entry name" value="Tetratricopeptide repeat domain"/>
    <property type="match status" value="1"/>
</dbReference>
<dbReference type="InterPro" id="IPR011990">
    <property type="entry name" value="TPR-like_helical_dom_sf"/>
</dbReference>
<dbReference type="PROSITE" id="PS50005">
    <property type="entry name" value="TPR"/>
    <property type="match status" value="1"/>
</dbReference>
<dbReference type="Pfam" id="PF22890">
    <property type="entry name" value="TPR_EMC2"/>
    <property type="match status" value="1"/>
</dbReference>
<feature type="repeat" description="TPR" evidence="4">
    <location>
        <begin position="157"/>
        <end position="190"/>
    </location>
</feature>
<dbReference type="SMART" id="SM00028">
    <property type="entry name" value="TPR"/>
    <property type="match status" value="3"/>
</dbReference>
<dbReference type="PANTHER" id="PTHR12760">
    <property type="entry name" value="TETRATRICOPEPTIDE REPEAT PROTEIN"/>
    <property type="match status" value="1"/>
</dbReference>
<name>A0A915JJR7_ROMCU</name>
<dbReference type="WBParaSite" id="nRc.2.0.1.t26306-RA">
    <property type="protein sequence ID" value="nRc.2.0.1.t26306-RA"/>
    <property type="gene ID" value="nRc.2.0.1.g26306"/>
</dbReference>
<comment type="function">
    <text evidence="5">Part of the endoplasmic reticulum membrane protein complex (EMC) that enables the energy-independent insertion into endoplasmic reticulum membranes of newly synthesized membrane proteins.</text>
</comment>
<sequence length="300" mass="35073">MTQTKLEDWPSASFDEAKTDLRKWREENIRRSEETVEIWEHVISRRPHSLGDEVWIVYEQVFIAALDCARLDIAQECLAALYKQFPESRRVLKLQAMRLETMNKFNEARECYDRLIKDDESNPIFRKRKIAILKTQGKIPEAIRELNEYLTKFMNDSEAWLELATLYLSESDYSKAAYCVEELILAHPRDHLYYQLYAEVKYSQGGRDNLDLAKSYYSEAVKLNPENVRALWGLFTVTSQLAQKESGQKKKELINLISFASDQLAKVYKKLKTNADNSFAYEKHVESIEQLLKTAVVFDS</sequence>
<dbReference type="FunFam" id="1.25.40.10:FF:000326">
    <property type="entry name" value="ER membrane protein complex subunit 2"/>
    <property type="match status" value="1"/>
</dbReference>
<dbReference type="OMA" id="MSDQEGW"/>
<organism evidence="7 8">
    <name type="scientific">Romanomermis culicivorax</name>
    <name type="common">Nematode worm</name>
    <dbReference type="NCBI Taxonomy" id="13658"/>
    <lineage>
        <taxon>Eukaryota</taxon>
        <taxon>Metazoa</taxon>
        <taxon>Ecdysozoa</taxon>
        <taxon>Nematoda</taxon>
        <taxon>Enoplea</taxon>
        <taxon>Dorylaimia</taxon>
        <taxon>Mermithida</taxon>
        <taxon>Mermithoidea</taxon>
        <taxon>Mermithidae</taxon>
        <taxon>Romanomermis</taxon>
    </lineage>
</organism>
<evidence type="ECO:0000256" key="3">
    <source>
        <dbReference type="ARBA" id="ARBA00022803"/>
    </source>
</evidence>
<protein>
    <recommendedName>
        <fullName evidence="5">ER membrane protein complex subunit 2</fullName>
    </recommendedName>
</protein>
<evidence type="ECO:0000256" key="4">
    <source>
        <dbReference type="PROSITE-ProRule" id="PRU00339"/>
    </source>
</evidence>
<dbReference type="AlphaFoldDB" id="A0A915JJR7"/>
<reference evidence="8" key="1">
    <citation type="submission" date="2022-11" db="UniProtKB">
        <authorList>
            <consortium name="WormBaseParasite"/>
        </authorList>
    </citation>
    <scope>IDENTIFICATION</scope>
</reference>
<dbReference type="SUPFAM" id="SSF48452">
    <property type="entry name" value="TPR-like"/>
    <property type="match status" value="1"/>
</dbReference>
<keyword evidence="5" id="KW-0256">Endoplasmic reticulum</keyword>
<evidence type="ECO:0000256" key="1">
    <source>
        <dbReference type="ARBA" id="ARBA00010361"/>
    </source>
</evidence>
<dbReference type="InterPro" id="IPR019734">
    <property type="entry name" value="TPR_rpt"/>
</dbReference>
<feature type="domain" description="EMC2 TPR-like" evidence="6">
    <location>
        <begin position="93"/>
        <end position="201"/>
    </location>
</feature>
<proteinExistence type="inferred from homology"/>
<evidence type="ECO:0000259" key="6">
    <source>
        <dbReference type="Pfam" id="PF22890"/>
    </source>
</evidence>
<evidence type="ECO:0000256" key="2">
    <source>
        <dbReference type="ARBA" id="ARBA00022737"/>
    </source>
</evidence>
<dbReference type="InterPro" id="IPR055217">
    <property type="entry name" value="TPR_EMC2"/>
</dbReference>
<dbReference type="Proteomes" id="UP000887565">
    <property type="component" value="Unplaced"/>
</dbReference>